<dbReference type="PROSITE" id="PS50011">
    <property type="entry name" value="PROTEIN_KINASE_DOM"/>
    <property type="match status" value="1"/>
</dbReference>
<dbReference type="InterPro" id="IPR017441">
    <property type="entry name" value="Protein_kinase_ATP_BS"/>
</dbReference>
<evidence type="ECO:0000313" key="4">
    <source>
        <dbReference type="WBParaSite" id="Minc3s02633g30960"/>
    </source>
</evidence>
<dbReference type="Proteomes" id="UP000887563">
    <property type="component" value="Unplaced"/>
</dbReference>
<dbReference type="InterPro" id="IPR011009">
    <property type="entry name" value="Kinase-like_dom_sf"/>
</dbReference>
<keyword evidence="1" id="KW-0547">Nucleotide-binding</keyword>
<sequence>MTINDVEVRFEYQGDNIGQGNFGLVIHAYDSDNNKCCALKTSEIDERTVNAVQREYEVLNYFNTLEEQQGFAARNRIIKMHEMKHEDNYMYFLLELGGRSVGEYYRQKF</sequence>
<feature type="domain" description="Protein kinase" evidence="2">
    <location>
        <begin position="11"/>
        <end position="109"/>
    </location>
</feature>
<name>A0A914MX19_MELIC</name>
<feature type="binding site" evidence="1">
    <location>
        <position position="40"/>
    </location>
    <ligand>
        <name>ATP</name>
        <dbReference type="ChEBI" id="CHEBI:30616"/>
    </ligand>
</feature>
<dbReference type="AlphaFoldDB" id="A0A914MX19"/>
<dbReference type="WBParaSite" id="Minc3s02633g30960">
    <property type="protein sequence ID" value="Minc3s02633g30960"/>
    <property type="gene ID" value="Minc3s02633g30960"/>
</dbReference>
<dbReference type="Gene3D" id="1.10.510.10">
    <property type="entry name" value="Transferase(Phosphotransferase) domain 1"/>
    <property type="match status" value="1"/>
</dbReference>
<dbReference type="GO" id="GO:0005524">
    <property type="term" value="F:ATP binding"/>
    <property type="evidence" value="ECO:0007669"/>
    <property type="project" value="UniProtKB-UniRule"/>
</dbReference>
<keyword evidence="1" id="KW-0067">ATP-binding</keyword>
<evidence type="ECO:0000259" key="2">
    <source>
        <dbReference type="PROSITE" id="PS50011"/>
    </source>
</evidence>
<evidence type="ECO:0000256" key="1">
    <source>
        <dbReference type="PROSITE-ProRule" id="PRU10141"/>
    </source>
</evidence>
<evidence type="ECO:0000313" key="3">
    <source>
        <dbReference type="Proteomes" id="UP000887563"/>
    </source>
</evidence>
<reference evidence="4" key="1">
    <citation type="submission" date="2022-11" db="UniProtKB">
        <authorList>
            <consortium name="WormBaseParasite"/>
        </authorList>
    </citation>
    <scope>IDENTIFICATION</scope>
</reference>
<keyword evidence="3" id="KW-1185">Reference proteome</keyword>
<dbReference type="InterPro" id="IPR000719">
    <property type="entry name" value="Prot_kinase_dom"/>
</dbReference>
<dbReference type="GO" id="GO:0004672">
    <property type="term" value="F:protein kinase activity"/>
    <property type="evidence" value="ECO:0007669"/>
    <property type="project" value="InterPro"/>
</dbReference>
<organism evidence="3 4">
    <name type="scientific">Meloidogyne incognita</name>
    <name type="common">Southern root-knot nematode worm</name>
    <name type="synonym">Oxyuris incognita</name>
    <dbReference type="NCBI Taxonomy" id="6306"/>
    <lineage>
        <taxon>Eukaryota</taxon>
        <taxon>Metazoa</taxon>
        <taxon>Ecdysozoa</taxon>
        <taxon>Nematoda</taxon>
        <taxon>Chromadorea</taxon>
        <taxon>Rhabditida</taxon>
        <taxon>Tylenchina</taxon>
        <taxon>Tylenchomorpha</taxon>
        <taxon>Tylenchoidea</taxon>
        <taxon>Meloidogynidae</taxon>
        <taxon>Meloidogyninae</taxon>
        <taxon>Meloidogyne</taxon>
        <taxon>Meloidogyne incognita group</taxon>
    </lineage>
</organism>
<accession>A0A914MX19</accession>
<dbReference type="PROSITE" id="PS00107">
    <property type="entry name" value="PROTEIN_KINASE_ATP"/>
    <property type="match status" value="1"/>
</dbReference>
<proteinExistence type="predicted"/>
<protein>
    <submittedName>
        <fullName evidence="4">Protein kinase domain-containing protein</fullName>
    </submittedName>
</protein>
<dbReference type="SUPFAM" id="SSF56112">
    <property type="entry name" value="Protein kinase-like (PK-like)"/>
    <property type="match status" value="1"/>
</dbReference>